<dbReference type="Proteomes" id="UP000198707">
    <property type="component" value="Unassembled WGS sequence"/>
</dbReference>
<proteinExistence type="predicted"/>
<evidence type="ECO:0000313" key="2">
    <source>
        <dbReference type="EMBL" id="SEJ66128.1"/>
    </source>
</evidence>
<evidence type="ECO:0000256" key="1">
    <source>
        <dbReference type="SAM" id="MobiDB-lite"/>
    </source>
</evidence>
<evidence type="ECO:0008006" key="4">
    <source>
        <dbReference type="Google" id="ProtNLM"/>
    </source>
</evidence>
<sequence>MNRERAARYLRRMFGSHTGYVALAAKRTDQKGMSDRKRFRWPGQQNAILDWAEAESAKGYNVFVCPALRDNEGEPKAGAGVNLRWLWAEVDWQTVPETKRAEVEVRIKELATFKVRSGSTHDGRRNVHVYVKLPRVVSGDEHYQLNTGLKEYLYADAKQSDVSYLRLPGTFNHKTSDPVPVGMFKGTGRQISNDDLNRLRTRAMRRATAPAEWERVDVSHVAKRWKRLAHTLPGCHPIADRSKALWAIIGDLIKAGLTKDEIHTLMDDAPMALARDNPDRVHQDIEKRWQDDAGLPVPLTDDEFWTARPELDRIRTFARARRVSPWAVFGVVLTRVVGEVPSYVVVPPLVGKAVSLNLFVGLVGESGAGKDSAVGVAEDAIEEHGSVTVLNIGSGEAIAHAFVERDGDKVRPHGTGSVLFQVGEIDTFASLTQRKGATLMPELRKMYMGERLGFHYVDKTKRLPVEPHTYRAGLIAGIQPTRAGVLLEDADGGTPQRFLWMPTADPDAPDERPDLPDRLAWRPPSFNSADPAQLYEMGVPDEVRKVIDRARLEQLKTGRSSLDGHSLLMRLKVALALALLARRTAATGEDWWLAGLVMAKSDHTRAGVVEALARRSASVNHQGARAEAARAAVVAESLDDYAIRRTAKWAAKKLVGRGWVPHSELRRDASSRDRPHFDDAMDRLIEAGQVEAREARDGGRSYRTTAGS</sequence>
<accession>A0A1H7AL80</accession>
<feature type="region of interest" description="Disordered" evidence="1">
    <location>
        <begin position="666"/>
        <end position="708"/>
    </location>
</feature>
<organism evidence="2 3">
    <name type="scientific">Micromonospora phaseoli</name>
    <dbReference type="NCBI Taxonomy" id="1144548"/>
    <lineage>
        <taxon>Bacteria</taxon>
        <taxon>Bacillati</taxon>
        <taxon>Actinomycetota</taxon>
        <taxon>Actinomycetes</taxon>
        <taxon>Micromonosporales</taxon>
        <taxon>Micromonosporaceae</taxon>
        <taxon>Micromonospora</taxon>
    </lineage>
</organism>
<dbReference type="RefSeq" id="WP_092381017.1">
    <property type="nucleotide sequence ID" value="NZ_BOPI01000002.1"/>
</dbReference>
<feature type="compositionally biased region" description="Basic and acidic residues" evidence="1">
    <location>
        <begin position="666"/>
        <end position="700"/>
    </location>
</feature>
<gene>
    <name evidence="2" type="ORF">SAMN05443287_106197</name>
</gene>
<keyword evidence="3" id="KW-1185">Reference proteome</keyword>
<dbReference type="AlphaFoldDB" id="A0A1H7AL80"/>
<evidence type="ECO:0000313" key="3">
    <source>
        <dbReference type="Proteomes" id="UP000198707"/>
    </source>
</evidence>
<dbReference type="EMBL" id="FNYV01000006">
    <property type="protein sequence ID" value="SEJ66128.1"/>
    <property type="molecule type" value="Genomic_DNA"/>
</dbReference>
<protein>
    <recommendedName>
        <fullName evidence="4">DNA primase/polymerase bifunctional N-terminal domain-containing protein</fullName>
    </recommendedName>
</protein>
<reference evidence="3" key="1">
    <citation type="submission" date="2016-10" db="EMBL/GenBank/DDBJ databases">
        <authorList>
            <person name="Varghese N."/>
            <person name="Submissions S."/>
        </authorList>
    </citation>
    <scope>NUCLEOTIDE SEQUENCE [LARGE SCALE GENOMIC DNA]</scope>
    <source>
        <strain evidence="3">CGMCC 4.7038</strain>
    </source>
</reference>
<dbReference type="OrthoDB" id="9763644at2"/>
<name>A0A1H7AL80_9ACTN</name>